<protein>
    <recommendedName>
        <fullName evidence="2">Trafficking protein particle complex subunit 2-like protein</fullName>
    </recommendedName>
</protein>
<sequence>MSQFSDPDATGPMAQGVAIFGEFVENAQGVTATVAVIGKKNEPLYLRLFDEYQTKELYFQSLVFVSLDVIDECVERKAMQQDMYLGFLCPIDEYQIYGYMTNSMIKFVVVLADVHRLQDFELRDFFQKVHAAYVEYLLNPFAPLDGDKIKSARFDAAIERHVATILERPPPAPGPGAKA</sequence>
<evidence type="ECO:0000313" key="3">
    <source>
        <dbReference type="EMBL" id="KAJ8608487.1"/>
    </source>
</evidence>
<evidence type="ECO:0000256" key="1">
    <source>
        <dbReference type="ARBA" id="ARBA00006626"/>
    </source>
</evidence>
<evidence type="ECO:0000256" key="2">
    <source>
        <dbReference type="ARBA" id="ARBA00024408"/>
    </source>
</evidence>
<proteinExistence type="inferred from homology"/>
<dbReference type="InterPro" id="IPR006722">
    <property type="entry name" value="Sedlin"/>
</dbReference>
<dbReference type="Gene3D" id="3.30.450.70">
    <property type="match status" value="1"/>
</dbReference>
<dbReference type="Proteomes" id="UP001230188">
    <property type="component" value="Unassembled WGS sequence"/>
</dbReference>
<dbReference type="GO" id="GO:0006888">
    <property type="term" value="P:endoplasmic reticulum to Golgi vesicle-mediated transport"/>
    <property type="evidence" value="ECO:0007669"/>
    <property type="project" value="InterPro"/>
</dbReference>
<accession>A0AAD7UIP8</accession>
<dbReference type="SUPFAM" id="SSF64356">
    <property type="entry name" value="SNARE-like"/>
    <property type="match status" value="1"/>
</dbReference>
<reference evidence="3" key="1">
    <citation type="submission" date="2023-01" db="EMBL/GenBank/DDBJ databases">
        <title>Metagenome sequencing of chrysophaentin producing Chrysophaeum taylorii.</title>
        <authorList>
            <person name="Davison J."/>
            <person name="Bewley C."/>
        </authorList>
    </citation>
    <scope>NUCLEOTIDE SEQUENCE</scope>
    <source>
        <strain evidence="3">NIES-1699</strain>
    </source>
</reference>
<dbReference type="EMBL" id="JAQMWT010000167">
    <property type="protein sequence ID" value="KAJ8608487.1"/>
    <property type="molecule type" value="Genomic_DNA"/>
</dbReference>
<comment type="similarity">
    <text evidence="1">Belongs to the TRAPP small subunits family. Sedlin subfamily.</text>
</comment>
<dbReference type="CDD" id="cd14854">
    <property type="entry name" value="TRAPPC2L"/>
    <property type="match status" value="1"/>
</dbReference>
<dbReference type="Pfam" id="PF04628">
    <property type="entry name" value="Sedlin_N"/>
    <property type="match status" value="1"/>
</dbReference>
<organism evidence="3 4">
    <name type="scientific">Chrysophaeum taylorii</name>
    <dbReference type="NCBI Taxonomy" id="2483200"/>
    <lineage>
        <taxon>Eukaryota</taxon>
        <taxon>Sar</taxon>
        <taxon>Stramenopiles</taxon>
        <taxon>Ochrophyta</taxon>
        <taxon>Pelagophyceae</taxon>
        <taxon>Pelagomonadales</taxon>
        <taxon>Pelagomonadaceae</taxon>
        <taxon>Chrysophaeum</taxon>
    </lineage>
</organism>
<keyword evidence="4" id="KW-1185">Reference proteome</keyword>
<dbReference type="InterPro" id="IPR011012">
    <property type="entry name" value="Longin-like_dom_sf"/>
</dbReference>
<comment type="caution">
    <text evidence="3">The sequence shown here is derived from an EMBL/GenBank/DDBJ whole genome shotgun (WGS) entry which is preliminary data.</text>
</comment>
<dbReference type="AlphaFoldDB" id="A0AAD7UIP8"/>
<name>A0AAD7UIP8_9STRA</name>
<dbReference type="PANTHER" id="PTHR12403">
    <property type="entry name" value="TRAFFICKING PROTEIN PARTICLE COMPLEX SUBUNIT 2"/>
    <property type="match status" value="1"/>
</dbReference>
<dbReference type="InterPro" id="IPR044760">
    <property type="entry name" value="TRAPPC2L"/>
</dbReference>
<evidence type="ECO:0000313" key="4">
    <source>
        <dbReference type="Proteomes" id="UP001230188"/>
    </source>
</evidence>
<gene>
    <name evidence="3" type="ORF">CTAYLR_005725</name>
</gene>
<dbReference type="GO" id="GO:0005737">
    <property type="term" value="C:cytoplasm"/>
    <property type="evidence" value="ECO:0007669"/>
    <property type="project" value="GOC"/>
</dbReference>